<protein>
    <recommendedName>
        <fullName evidence="3">Methyltransferase domain-containing protein</fullName>
    </recommendedName>
</protein>
<dbReference type="SUPFAM" id="SSF53335">
    <property type="entry name" value="S-adenosyl-L-methionine-dependent methyltransferases"/>
    <property type="match status" value="1"/>
</dbReference>
<keyword evidence="1" id="KW-0489">Methyltransferase</keyword>
<feature type="domain" description="Methyltransferase" evidence="3">
    <location>
        <begin position="40"/>
        <end position="173"/>
    </location>
</feature>
<name>A0A1F6NUA2_9BACT</name>
<dbReference type="Gene3D" id="3.40.50.150">
    <property type="entry name" value="Vaccinia Virus protein VP39"/>
    <property type="match status" value="1"/>
</dbReference>
<dbReference type="InterPro" id="IPR025714">
    <property type="entry name" value="Methyltranfer_dom"/>
</dbReference>
<dbReference type="Proteomes" id="UP000177151">
    <property type="component" value="Unassembled WGS sequence"/>
</dbReference>
<dbReference type="GO" id="GO:0008168">
    <property type="term" value="F:methyltransferase activity"/>
    <property type="evidence" value="ECO:0007669"/>
    <property type="project" value="UniProtKB-KW"/>
</dbReference>
<dbReference type="AlphaFoldDB" id="A0A1F6NUA2"/>
<dbReference type="InterPro" id="IPR051422">
    <property type="entry name" value="AlkB_tRNA_MeTrf/Diox"/>
</dbReference>
<keyword evidence="2" id="KW-0808">Transferase</keyword>
<proteinExistence type="predicted"/>
<dbReference type="Pfam" id="PF13847">
    <property type="entry name" value="Methyltransf_31"/>
    <property type="match status" value="1"/>
</dbReference>
<evidence type="ECO:0000313" key="5">
    <source>
        <dbReference type="Proteomes" id="UP000177151"/>
    </source>
</evidence>
<comment type="caution">
    <text evidence="4">The sequence shown here is derived from an EMBL/GenBank/DDBJ whole genome shotgun (WGS) entry which is preliminary data.</text>
</comment>
<dbReference type="InterPro" id="IPR029063">
    <property type="entry name" value="SAM-dependent_MTases_sf"/>
</dbReference>
<dbReference type="GO" id="GO:0032259">
    <property type="term" value="P:methylation"/>
    <property type="evidence" value="ECO:0007669"/>
    <property type="project" value="UniProtKB-KW"/>
</dbReference>
<sequence length="257" mass="29475">MDAKQIILQNRQVYNKIADHFSDTRSFLWRDLEPLADFVKDGDSVLDIGCGNGRLYQLFEDLSRPGRVRSSESQPKAGPPLAETGIRPKKISYVGVDISEKLIEIAKEEYPDCQFEVADMTELPFEDEKFDIVFSLVAFHHLPTEDLQLKALNEMKRVLKSKGKIILLNWNAYSDWVEAKLKKGDYEDLGEHLFRVPWKTGKGELVGDRIYYGFILEELENLFKKAGLKLQEQYFLRHGEKVGVEQGMNIVSVAAKM</sequence>
<dbReference type="CDD" id="cd02440">
    <property type="entry name" value="AdoMet_MTases"/>
    <property type="match status" value="1"/>
</dbReference>
<dbReference type="PANTHER" id="PTHR13069">
    <property type="entry name" value="ALKYLATED DNA REPAIR PROTEIN ALKB HOMOLOG 8"/>
    <property type="match status" value="1"/>
</dbReference>
<organism evidence="4 5">
    <name type="scientific">Candidatus Magasanikbacteria bacterium RIFOXYA1_FULL_40_8</name>
    <dbReference type="NCBI Taxonomy" id="1798694"/>
    <lineage>
        <taxon>Bacteria</taxon>
        <taxon>Candidatus Magasanikiibacteriota</taxon>
    </lineage>
</organism>
<evidence type="ECO:0000256" key="2">
    <source>
        <dbReference type="ARBA" id="ARBA00022679"/>
    </source>
</evidence>
<accession>A0A1F6NUA2</accession>
<dbReference type="PANTHER" id="PTHR13069:SF21">
    <property type="entry name" value="ALKYLATED DNA REPAIR PROTEIN ALKB HOMOLOG 8"/>
    <property type="match status" value="1"/>
</dbReference>
<evidence type="ECO:0000313" key="4">
    <source>
        <dbReference type="EMBL" id="OGH87303.1"/>
    </source>
</evidence>
<gene>
    <name evidence="4" type="ORF">A2206_02855</name>
</gene>
<evidence type="ECO:0000256" key="1">
    <source>
        <dbReference type="ARBA" id="ARBA00022603"/>
    </source>
</evidence>
<evidence type="ECO:0000259" key="3">
    <source>
        <dbReference type="Pfam" id="PF13847"/>
    </source>
</evidence>
<reference evidence="4 5" key="1">
    <citation type="journal article" date="2016" name="Nat. Commun.">
        <title>Thousands of microbial genomes shed light on interconnected biogeochemical processes in an aquifer system.</title>
        <authorList>
            <person name="Anantharaman K."/>
            <person name="Brown C.T."/>
            <person name="Hug L.A."/>
            <person name="Sharon I."/>
            <person name="Castelle C.J."/>
            <person name="Probst A.J."/>
            <person name="Thomas B.C."/>
            <person name="Singh A."/>
            <person name="Wilkins M.J."/>
            <person name="Karaoz U."/>
            <person name="Brodie E.L."/>
            <person name="Williams K.H."/>
            <person name="Hubbard S.S."/>
            <person name="Banfield J.F."/>
        </authorList>
    </citation>
    <scope>NUCLEOTIDE SEQUENCE [LARGE SCALE GENOMIC DNA]</scope>
</reference>
<dbReference type="EMBL" id="MFQP01000029">
    <property type="protein sequence ID" value="OGH87303.1"/>
    <property type="molecule type" value="Genomic_DNA"/>
</dbReference>